<evidence type="ECO:0000313" key="2">
    <source>
        <dbReference type="EMBL" id="MBN8226962.1"/>
    </source>
</evidence>
<dbReference type="Proteomes" id="UP000664052">
    <property type="component" value="Unassembled WGS sequence"/>
</dbReference>
<feature type="region of interest" description="Disordered" evidence="1">
    <location>
        <begin position="167"/>
        <end position="187"/>
    </location>
</feature>
<organism evidence="2 3">
    <name type="scientific">Corallococcus macrosporus</name>
    <dbReference type="NCBI Taxonomy" id="35"/>
    <lineage>
        <taxon>Bacteria</taxon>
        <taxon>Pseudomonadati</taxon>
        <taxon>Myxococcota</taxon>
        <taxon>Myxococcia</taxon>
        <taxon>Myxococcales</taxon>
        <taxon>Cystobacterineae</taxon>
        <taxon>Myxococcaceae</taxon>
        <taxon>Corallococcus</taxon>
    </lineage>
</organism>
<keyword evidence="3" id="KW-1185">Reference proteome</keyword>
<dbReference type="EMBL" id="JAFIMU010000004">
    <property type="protein sequence ID" value="MBN8226962.1"/>
    <property type="molecule type" value="Genomic_DNA"/>
</dbReference>
<proteinExistence type="predicted"/>
<accession>A0ABS3D7N7</accession>
<evidence type="ECO:0008006" key="4">
    <source>
        <dbReference type="Google" id="ProtNLM"/>
    </source>
</evidence>
<gene>
    <name evidence="2" type="ORF">JYK02_05495</name>
</gene>
<evidence type="ECO:0000313" key="3">
    <source>
        <dbReference type="Proteomes" id="UP000664052"/>
    </source>
</evidence>
<comment type="caution">
    <text evidence="2">The sequence shown here is derived from an EMBL/GenBank/DDBJ whole genome shotgun (WGS) entry which is preliminary data.</text>
</comment>
<name>A0ABS3D7N7_9BACT</name>
<sequence length="261" mass="29496">MEEPDAGLYNGRPLPMRLQDAQKLLDRCFSGTREGAPRLHEPSDPRFAERGGAVWLEYRWYVRERGLAEVFLKWDRVPPGEEKTVEATVLRTHLLGQSPMLSQRALRTVEGGTPAPERVLAMLKNDGIRRECVARGRTTVTVEHWESRRPAALLDEARFAELAAPLEAEAEDSTPESRHEAVQRLADAERSPRVQDVLLRLVARKPSLMALRILSEWGEVKAREFVQRDLAAVKPGNAGDLWALTALDRRLEAWQSLARPT</sequence>
<feature type="compositionally biased region" description="Basic and acidic residues" evidence="1">
    <location>
        <begin position="175"/>
        <end position="187"/>
    </location>
</feature>
<evidence type="ECO:0000256" key="1">
    <source>
        <dbReference type="SAM" id="MobiDB-lite"/>
    </source>
</evidence>
<reference evidence="2 3" key="1">
    <citation type="submission" date="2021-02" db="EMBL/GenBank/DDBJ databases">
        <title>De Novo genome assembly of isolated myxobacteria.</title>
        <authorList>
            <person name="Stevens D.C."/>
        </authorList>
    </citation>
    <scope>NUCLEOTIDE SEQUENCE [LARGE SCALE GENOMIC DNA]</scope>
    <source>
        <strain evidence="2 3">ATCC 29039</strain>
    </source>
</reference>
<protein>
    <recommendedName>
        <fullName evidence="4">HEAT repeat domain-containing protein</fullName>
    </recommendedName>
</protein>